<evidence type="ECO:0000256" key="7">
    <source>
        <dbReference type="RuleBase" id="RU000461"/>
    </source>
</evidence>
<dbReference type="InterPro" id="IPR001128">
    <property type="entry name" value="Cyt_P450"/>
</dbReference>
<reference evidence="8 9" key="2">
    <citation type="submission" date="2020-04" db="EMBL/GenBank/DDBJ databases">
        <authorList>
            <person name="Fomenkov A."/>
            <person name="Anton B.P."/>
            <person name="Roberts R.J."/>
        </authorList>
    </citation>
    <scope>NUCLEOTIDE SEQUENCE [LARGE SCALE GENOMIC DNA]</scope>
    <source>
        <strain evidence="8 9">S2</strain>
    </source>
</reference>
<dbReference type="PANTHER" id="PTHR46696:SF1">
    <property type="entry name" value="CYTOCHROME P450 YJIB-RELATED"/>
    <property type="match status" value="1"/>
</dbReference>
<evidence type="ECO:0000256" key="3">
    <source>
        <dbReference type="ARBA" id="ARBA00022723"/>
    </source>
</evidence>
<dbReference type="InterPro" id="IPR002397">
    <property type="entry name" value="Cyt_P450_B"/>
</dbReference>
<dbReference type="AlphaFoldDB" id="A0A6H1P409"/>
<dbReference type="SUPFAM" id="SSF48264">
    <property type="entry name" value="Cytochrome P450"/>
    <property type="match status" value="1"/>
</dbReference>
<dbReference type="GO" id="GO:0004497">
    <property type="term" value="F:monooxygenase activity"/>
    <property type="evidence" value="ECO:0007669"/>
    <property type="project" value="UniProtKB-KW"/>
</dbReference>
<dbReference type="InterPro" id="IPR017972">
    <property type="entry name" value="Cyt_P450_CS"/>
</dbReference>
<proteinExistence type="inferred from homology"/>
<dbReference type="EMBL" id="CP051128">
    <property type="protein sequence ID" value="QIZ08195.1"/>
    <property type="molecule type" value="Genomic_DNA"/>
</dbReference>
<evidence type="ECO:0000313" key="8">
    <source>
        <dbReference type="EMBL" id="QIZ08195.1"/>
    </source>
</evidence>
<dbReference type="CDD" id="cd11032">
    <property type="entry name" value="P450_EryK-like"/>
    <property type="match status" value="1"/>
</dbReference>
<accession>A0A6H1P409</accession>
<keyword evidence="6 7" id="KW-0503">Monooxygenase</keyword>
<dbReference type="PRINTS" id="PR00359">
    <property type="entry name" value="BP450"/>
</dbReference>
<dbReference type="GO" id="GO:0020037">
    <property type="term" value="F:heme binding"/>
    <property type="evidence" value="ECO:0007669"/>
    <property type="project" value="InterPro"/>
</dbReference>
<organism evidence="8 9">
    <name type="scientific">Priestia megaterium</name>
    <name type="common">Bacillus megaterium</name>
    <dbReference type="NCBI Taxonomy" id="1404"/>
    <lineage>
        <taxon>Bacteria</taxon>
        <taxon>Bacillati</taxon>
        <taxon>Bacillota</taxon>
        <taxon>Bacilli</taxon>
        <taxon>Bacillales</taxon>
        <taxon>Bacillaceae</taxon>
        <taxon>Priestia</taxon>
    </lineage>
</organism>
<evidence type="ECO:0000256" key="5">
    <source>
        <dbReference type="ARBA" id="ARBA00023004"/>
    </source>
</evidence>
<sequence length="409" mass="47150">MKEIISLQDITKFQTKSEEFFPLEWYKKMLNNDPVFYHKETDTWNVFRYDDVKQVLSNHEIFSSVGNRTTIGVGANNKEGAIPDKLNLTEVDPPQHQKSRSLLSAAFTPRSLKSWEPRIQQIATQLVDDMKGDTVIDIVEELAGLFPTMVMADLIGVPSKDCLMYKKWVDILFQPYTKDKQQEIDMKKQAAAIEYFQYLYPLVVQKRSNPSDDIISDLLKAEVNGERFTDDEVVRTTMLLLGAGIETTGHMLSSIFYSLLYDDENLYEELRNDLELVPKAVEEMLRYRFHIGKRERFIKKDTNIWGVELKKGDVVIAWMSAANMDGTMFENPFEMNIHRKNNKKHLSFGNGPHFCLGAPLARLELNIVLTAFLQKVPRIEPIESFDLEKNLMDSAPGQSLIHLPLKIYK</sequence>
<keyword evidence="5 7" id="KW-0408">Iron</keyword>
<dbReference type="PROSITE" id="PS00086">
    <property type="entry name" value="CYTOCHROME_P450"/>
    <property type="match status" value="1"/>
</dbReference>
<gene>
    <name evidence="8" type="ORF">HFZ78_16880</name>
</gene>
<reference evidence="8 9" key="1">
    <citation type="submission" date="2020-04" db="EMBL/GenBank/DDBJ databases">
        <title>Genome-Wide Identification of 5-Methylcytosine Sites in Bacterial Genomes By High-Throughput Sequencing of MspJI Restriction Fragments.</title>
        <authorList>
            <person name="Wu V."/>
        </authorList>
    </citation>
    <scope>NUCLEOTIDE SEQUENCE [LARGE SCALE GENOMIC DNA]</scope>
    <source>
        <strain evidence="8 9">S2</strain>
    </source>
</reference>
<dbReference type="Proteomes" id="UP000501868">
    <property type="component" value="Chromosome"/>
</dbReference>
<dbReference type="Gene3D" id="1.10.630.10">
    <property type="entry name" value="Cytochrome P450"/>
    <property type="match status" value="1"/>
</dbReference>
<evidence type="ECO:0000256" key="2">
    <source>
        <dbReference type="ARBA" id="ARBA00022617"/>
    </source>
</evidence>
<evidence type="ECO:0000256" key="6">
    <source>
        <dbReference type="ARBA" id="ARBA00023033"/>
    </source>
</evidence>
<dbReference type="FunFam" id="1.10.630.10:FF:000018">
    <property type="entry name" value="Cytochrome P450 monooxygenase"/>
    <property type="match status" value="1"/>
</dbReference>
<dbReference type="GO" id="GO:0016705">
    <property type="term" value="F:oxidoreductase activity, acting on paired donors, with incorporation or reduction of molecular oxygen"/>
    <property type="evidence" value="ECO:0007669"/>
    <property type="project" value="InterPro"/>
</dbReference>
<keyword evidence="4 7" id="KW-0560">Oxidoreductase</keyword>
<evidence type="ECO:0000256" key="1">
    <source>
        <dbReference type="ARBA" id="ARBA00010617"/>
    </source>
</evidence>
<protein>
    <submittedName>
        <fullName evidence="8">Cytochrome P450</fullName>
    </submittedName>
</protein>
<dbReference type="InterPro" id="IPR036396">
    <property type="entry name" value="Cyt_P450_sf"/>
</dbReference>
<dbReference type="GO" id="GO:0005506">
    <property type="term" value="F:iron ion binding"/>
    <property type="evidence" value="ECO:0007669"/>
    <property type="project" value="InterPro"/>
</dbReference>
<keyword evidence="2 7" id="KW-0349">Heme</keyword>
<evidence type="ECO:0000256" key="4">
    <source>
        <dbReference type="ARBA" id="ARBA00023002"/>
    </source>
</evidence>
<name>A0A6H1P409_PRIMG</name>
<dbReference type="Pfam" id="PF00067">
    <property type="entry name" value="p450"/>
    <property type="match status" value="1"/>
</dbReference>
<dbReference type="PANTHER" id="PTHR46696">
    <property type="entry name" value="P450, PUTATIVE (EUROFUNG)-RELATED"/>
    <property type="match status" value="1"/>
</dbReference>
<dbReference type="PRINTS" id="PR00385">
    <property type="entry name" value="P450"/>
</dbReference>
<evidence type="ECO:0000313" key="9">
    <source>
        <dbReference type="Proteomes" id="UP000501868"/>
    </source>
</evidence>
<keyword evidence="3 7" id="KW-0479">Metal-binding</keyword>
<comment type="similarity">
    <text evidence="1 7">Belongs to the cytochrome P450 family.</text>
</comment>